<keyword evidence="6" id="KW-0645">Protease</keyword>
<dbReference type="PANTHER" id="PTHR43390">
    <property type="entry name" value="SIGNAL PEPTIDASE I"/>
    <property type="match status" value="1"/>
</dbReference>
<reference evidence="8 9" key="1">
    <citation type="submission" date="2018-02" db="EMBL/GenBank/DDBJ databases">
        <title>Draft genome sequences of four Legionella pneumophila clinical strains isolated in Ontario.</title>
        <authorList>
            <person name="Fortuna A."/>
            <person name="Ramnarine R."/>
            <person name="Li A."/>
            <person name="Frantz C."/>
            <person name="Mallo G."/>
        </authorList>
    </citation>
    <scope>NUCLEOTIDE SEQUENCE [LARGE SCALE GENOMIC DNA]</scope>
    <source>
        <strain evidence="8 9">LG61</strain>
    </source>
</reference>
<dbReference type="PROSITE" id="PS00760">
    <property type="entry name" value="SPASE_I_2"/>
    <property type="match status" value="1"/>
</dbReference>
<organism evidence="8 9">
    <name type="scientific">Legionella pneumophila</name>
    <dbReference type="NCBI Taxonomy" id="446"/>
    <lineage>
        <taxon>Bacteria</taxon>
        <taxon>Pseudomonadati</taxon>
        <taxon>Pseudomonadota</taxon>
        <taxon>Gammaproteobacteria</taxon>
        <taxon>Legionellales</taxon>
        <taxon>Legionellaceae</taxon>
        <taxon>Legionella</taxon>
    </lineage>
</organism>
<feature type="transmembrane region" description="Helical" evidence="6">
    <location>
        <begin position="12"/>
        <end position="33"/>
    </location>
</feature>
<evidence type="ECO:0000259" key="7">
    <source>
        <dbReference type="Pfam" id="PF10502"/>
    </source>
</evidence>
<comment type="catalytic activity">
    <reaction evidence="1 6">
        <text>Cleavage of hydrophobic, N-terminal signal or leader sequences from secreted and periplasmic proteins.</text>
        <dbReference type="EC" id="3.4.21.89"/>
    </reaction>
</comment>
<dbReference type="GO" id="GO:0009003">
    <property type="term" value="F:signal peptidase activity"/>
    <property type="evidence" value="ECO:0007669"/>
    <property type="project" value="UniProtKB-EC"/>
</dbReference>
<dbReference type="CDD" id="cd06530">
    <property type="entry name" value="S26_SPase_I"/>
    <property type="match status" value="1"/>
</dbReference>
<dbReference type="GO" id="GO:0016020">
    <property type="term" value="C:membrane"/>
    <property type="evidence" value="ECO:0007669"/>
    <property type="project" value="UniProtKB-SubCell"/>
</dbReference>
<dbReference type="GO" id="GO:0006465">
    <property type="term" value="P:signal peptide processing"/>
    <property type="evidence" value="ECO:0007669"/>
    <property type="project" value="InterPro"/>
</dbReference>
<evidence type="ECO:0000256" key="2">
    <source>
        <dbReference type="ARBA" id="ARBA00009370"/>
    </source>
</evidence>
<feature type="domain" description="Peptidase S26" evidence="7">
    <location>
        <begin position="48"/>
        <end position="240"/>
    </location>
</feature>
<dbReference type="InterPro" id="IPR036286">
    <property type="entry name" value="LexA/Signal_pep-like_sf"/>
</dbReference>
<keyword evidence="6" id="KW-1133">Transmembrane helix</keyword>
<dbReference type="SUPFAM" id="SSF51306">
    <property type="entry name" value="LexA/Signal peptidase"/>
    <property type="match status" value="1"/>
</dbReference>
<keyword evidence="5 6" id="KW-0378">Hydrolase</keyword>
<dbReference type="PROSITE" id="PS00761">
    <property type="entry name" value="SPASE_I_3"/>
    <property type="match status" value="1"/>
</dbReference>
<comment type="caution">
    <text evidence="8">The sequence shown here is derived from an EMBL/GenBank/DDBJ whole genome shotgun (WGS) entry which is preliminary data.</text>
</comment>
<gene>
    <name evidence="8" type="primary">lepB</name>
    <name evidence="8" type="ORF">C3928_09415</name>
</gene>
<proteinExistence type="inferred from homology"/>
<name>A0A2S6EYK7_LEGPN</name>
<keyword evidence="6" id="KW-0812">Transmembrane</keyword>
<evidence type="ECO:0000256" key="3">
    <source>
        <dbReference type="ARBA" id="ARBA00013208"/>
    </source>
</evidence>
<comment type="similarity">
    <text evidence="2 6">Belongs to the peptidase S26 family.</text>
</comment>
<dbReference type="InterPro" id="IPR000223">
    <property type="entry name" value="Pept_S26A_signal_pept_1"/>
</dbReference>
<dbReference type="GO" id="GO:0004252">
    <property type="term" value="F:serine-type endopeptidase activity"/>
    <property type="evidence" value="ECO:0007669"/>
    <property type="project" value="InterPro"/>
</dbReference>
<accession>A0A2S6EYK7</accession>
<dbReference type="OrthoDB" id="9815782at2"/>
<keyword evidence="6" id="KW-0472">Membrane</keyword>
<dbReference type="EC" id="3.4.21.89" evidence="3 6"/>
<dbReference type="NCBIfam" id="TIGR02227">
    <property type="entry name" value="sigpep_I_bact"/>
    <property type="match status" value="1"/>
</dbReference>
<dbReference type="PANTHER" id="PTHR43390:SF1">
    <property type="entry name" value="CHLOROPLAST PROCESSING PEPTIDASE"/>
    <property type="match status" value="1"/>
</dbReference>
<dbReference type="Proteomes" id="UP000239239">
    <property type="component" value="Unassembled WGS sequence"/>
</dbReference>
<evidence type="ECO:0000313" key="9">
    <source>
        <dbReference type="Proteomes" id="UP000239239"/>
    </source>
</evidence>
<evidence type="ECO:0000256" key="1">
    <source>
        <dbReference type="ARBA" id="ARBA00000677"/>
    </source>
</evidence>
<evidence type="ECO:0000256" key="5">
    <source>
        <dbReference type="ARBA" id="ARBA00022801"/>
    </source>
</evidence>
<evidence type="ECO:0000256" key="6">
    <source>
        <dbReference type="RuleBase" id="RU362042"/>
    </source>
</evidence>
<dbReference type="InterPro" id="IPR019758">
    <property type="entry name" value="Pept_S26A_signal_pept_1_CS"/>
</dbReference>
<dbReference type="InterPro" id="IPR019757">
    <property type="entry name" value="Pept_S26A_signal_pept_1_Lys-AS"/>
</dbReference>
<dbReference type="AlphaFoldDB" id="A0A2S6EYK7"/>
<dbReference type="Gene3D" id="2.10.109.10">
    <property type="entry name" value="Umud Fragment, subunit A"/>
    <property type="match status" value="1"/>
</dbReference>
<evidence type="ECO:0000313" key="8">
    <source>
        <dbReference type="EMBL" id="PPK30279.1"/>
    </source>
</evidence>
<evidence type="ECO:0000256" key="4">
    <source>
        <dbReference type="ARBA" id="ARBA00019232"/>
    </source>
</evidence>
<dbReference type="Pfam" id="PF10502">
    <property type="entry name" value="Peptidase_S26"/>
    <property type="match status" value="1"/>
</dbReference>
<protein>
    <recommendedName>
        <fullName evidence="4 6">Signal peptidase I</fullName>
        <ecNumber evidence="3 6">3.4.21.89</ecNumber>
    </recommendedName>
</protein>
<dbReference type="InterPro" id="IPR019533">
    <property type="entry name" value="Peptidase_S26"/>
</dbReference>
<comment type="subcellular location">
    <subcellularLocation>
        <location evidence="6">Membrane</location>
        <topology evidence="6">Multi-pass membrane protein</topology>
    </subcellularLocation>
</comment>
<sequence length="260" mass="29838">MLKIGDIEFMNFALILVILSAISGLIALLDWLVWSKKRQPEQKPGRIIEYSRSFFPVFFIVLLLRSFLVEPFRIPSGSLEPTLLVGDFVAVNKFAYGLRLPVWEKKVVPIANPKTGEIAVFRWPPEPSYDYIKRVIGVPGDRVSYHDKKLTINGKQVKQTFVEYTTDESSGKAVTKYKEDLNGVVHDIFIRPDAPAVDFDIVVPEGNYFMMGDNRDDSADSRFWGFVPDSYLRGRAFLVWMSWNGKTDNVRWSRIGRLIH</sequence>
<dbReference type="PRINTS" id="PR00727">
    <property type="entry name" value="LEADERPTASE"/>
</dbReference>
<dbReference type="EMBL" id="PQWY01000012">
    <property type="protein sequence ID" value="PPK30279.1"/>
    <property type="molecule type" value="Genomic_DNA"/>
</dbReference>
<comment type="caution">
    <text evidence="6">Lacks conserved residue(s) required for the propagation of feature annotation.</text>
</comment>